<evidence type="ECO:0000313" key="4">
    <source>
        <dbReference type="Proteomes" id="UP001642482"/>
    </source>
</evidence>
<evidence type="ECO:0000259" key="1">
    <source>
        <dbReference type="Pfam" id="PF00501"/>
    </source>
</evidence>
<accession>A0ABP0D211</accession>
<dbReference type="Gene3D" id="3.40.50.12780">
    <property type="entry name" value="N-terminal domain of ligase-like"/>
    <property type="match status" value="1"/>
</dbReference>
<dbReference type="InterPro" id="IPR025110">
    <property type="entry name" value="AMP-bd_C"/>
</dbReference>
<dbReference type="InterPro" id="IPR000873">
    <property type="entry name" value="AMP-dep_synth/lig_dom"/>
</dbReference>
<evidence type="ECO:0000259" key="2">
    <source>
        <dbReference type="Pfam" id="PF13193"/>
    </source>
</evidence>
<protein>
    <recommendedName>
        <fullName evidence="5">Long-chain acyl-CoA synthetase</fullName>
    </recommendedName>
</protein>
<dbReference type="PANTHER" id="PTHR43201:SF6">
    <property type="entry name" value="ACYL COA SYNTHETASE (EUROFUNG)"/>
    <property type="match status" value="1"/>
</dbReference>
<dbReference type="InterPro" id="IPR042099">
    <property type="entry name" value="ANL_N_sf"/>
</dbReference>
<evidence type="ECO:0000313" key="3">
    <source>
        <dbReference type="EMBL" id="CAK7237526.1"/>
    </source>
</evidence>
<name>A0ABP0D211_9PEZI</name>
<dbReference type="InterPro" id="IPR020845">
    <property type="entry name" value="AMP-binding_CS"/>
</dbReference>
<keyword evidence="4" id="KW-1185">Reference proteome</keyword>
<dbReference type="Proteomes" id="UP001642482">
    <property type="component" value="Unassembled WGS sequence"/>
</dbReference>
<dbReference type="SUPFAM" id="SSF56801">
    <property type="entry name" value="Acetyl-CoA synthetase-like"/>
    <property type="match status" value="1"/>
</dbReference>
<dbReference type="PANTHER" id="PTHR43201">
    <property type="entry name" value="ACYL-COA SYNTHETASE"/>
    <property type="match status" value="1"/>
</dbReference>
<dbReference type="PROSITE" id="PS00455">
    <property type="entry name" value="AMP_BINDING"/>
    <property type="match status" value="1"/>
</dbReference>
<organism evidence="3 4">
    <name type="scientific">Sporothrix eucalyptigena</name>
    <dbReference type="NCBI Taxonomy" id="1812306"/>
    <lineage>
        <taxon>Eukaryota</taxon>
        <taxon>Fungi</taxon>
        <taxon>Dikarya</taxon>
        <taxon>Ascomycota</taxon>
        <taxon>Pezizomycotina</taxon>
        <taxon>Sordariomycetes</taxon>
        <taxon>Sordariomycetidae</taxon>
        <taxon>Ophiostomatales</taxon>
        <taxon>Ophiostomataceae</taxon>
        <taxon>Sporothrix</taxon>
    </lineage>
</organism>
<dbReference type="InterPro" id="IPR045851">
    <property type="entry name" value="AMP-bd_C_sf"/>
</dbReference>
<gene>
    <name evidence="3" type="ORF">SEUCBS140593_009997</name>
</gene>
<dbReference type="EMBL" id="CAWUHD010000183">
    <property type="protein sequence ID" value="CAK7237526.1"/>
    <property type="molecule type" value="Genomic_DNA"/>
</dbReference>
<feature type="domain" description="AMP-dependent synthetase/ligase" evidence="1">
    <location>
        <begin position="49"/>
        <end position="428"/>
    </location>
</feature>
<comment type="caution">
    <text evidence="3">The sequence shown here is derived from an EMBL/GenBank/DDBJ whole genome shotgun (WGS) entry which is preliminary data.</text>
</comment>
<sequence length="591" mass="64624">MASSSSLVSSSPSPATAPPAVIPSIVRGTKIVQLIEKPLSHLIEDCAIRFDDRSAVNVPWQKVDLSYRTLAERSRMMAKVLLWAGLKHGDVVGIMGGNRYEYIETFLAAGRIGCPVVLMNNMFTPAELEHAMGRVSVSVLVIAGLIGPRNMEEHIKSVLARADGPKHVVVLGNENKNWGSDRAHTYSGFFNEANSKATDVELEAAESRVVVNDILNLQFTSGTTGRPKAACLTHRNILNDAMFVGAAMKLTPADVVSCPPPLFHCFGLVMGFLASFYHGSSIVFPSDTFNAEMTIESVLRDRISALLGVPTMFFAQLELLEKHKGRWAPFKTVRTGLAAGSQVPAPLMESIFKQMNIPSMLIAYGMTETSPVTFITAIEDNKDKRFNTIGRVLPHTDAKVVDSRGRILPIGQRGEICTAGFPLQRGYWNDEEKTCEVMQEDEHGVRWMYTGDEGYLDADGYGYVTGRIKDLIIRGGENISPSEIEGRLLEHPLIGESCVVGLDDKKYGEAVAAFLKASDQAKGSRPSDAELRQWVSQTLGRHKAPKHVFWVGDQGVGKDLIKTASGKYQKHLMRALGNGLLKQSDPVAAKL</sequence>
<dbReference type="Gene3D" id="3.30.300.30">
    <property type="match status" value="1"/>
</dbReference>
<proteinExistence type="predicted"/>
<dbReference type="Pfam" id="PF13193">
    <property type="entry name" value="AMP-binding_C"/>
    <property type="match status" value="1"/>
</dbReference>
<reference evidence="3 4" key="1">
    <citation type="submission" date="2024-01" db="EMBL/GenBank/DDBJ databases">
        <authorList>
            <person name="Allen C."/>
            <person name="Tagirdzhanova G."/>
        </authorList>
    </citation>
    <scope>NUCLEOTIDE SEQUENCE [LARGE SCALE GENOMIC DNA]</scope>
</reference>
<feature type="domain" description="AMP-binding enzyme C-terminal" evidence="2">
    <location>
        <begin position="483"/>
        <end position="567"/>
    </location>
</feature>
<evidence type="ECO:0008006" key="5">
    <source>
        <dbReference type="Google" id="ProtNLM"/>
    </source>
</evidence>
<dbReference type="Pfam" id="PF00501">
    <property type="entry name" value="AMP-binding"/>
    <property type="match status" value="1"/>
</dbReference>